<reference evidence="1" key="1">
    <citation type="submission" date="2021-02" db="EMBL/GenBank/DDBJ databases">
        <authorList>
            <person name="Nowell W R."/>
        </authorList>
    </citation>
    <scope>NUCLEOTIDE SEQUENCE</scope>
</reference>
<dbReference type="Proteomes" id="UP000663854">
    <property type="component" value="Unassembled WGS sequence"/>
</dbReference>
<organism evidence="1 3">
    <name type="scientific">Rotaria sordida</name>
    <dbReference type="NCBI Taxonomy" id="392033"/>
    <lineage>
        <taxon>Eukaryota</taxon>
        <taxon>Metazoa</taxon>
        <taxon>Spiralia</taxon>
        <taxon>Gnathifera</taxon>
        <taxon>Rotifera</taxon>
        <taxon>Eurotatoria</taxon>
        <taxon>Bdelloidea</taxon>
        <taxon>Philodinida</taxon>
        <taxon>Philodinidae</taxon>
        <taxon>Rotaria</taxon>
    </lineage>
</organism>
<comment type="caution">
    <text evidence="1">The sequence shown here is derived from an EMBL/GenBank/DDBJ whole genome shotgun (WGS) entry which is preliminary data.</text>
</comment>
<name>A0A815U903_9BILA</name>
<dbReference type="EMBL" id="CAJNOL010012533">
    <property type="protein sequence ID" value="CAF1660232.1"/>
    <property type="molecule type" value="Genomic_DNA"/>
</dbReference>
<keyword evidence="4" id="KW-1185">Reference proteome</keyword>
<evidence type="ECO:0000313" key="4">
    <source>
        <dbReference type="Proteomes" id="UP000663870"/>
    </source>
</evidence>
<sequence>MLELSIPAGEDKVRYYDKIAKKEKKKLLMITNKFKKTNSNSDIFKQLMAAIEAREKHMIERANYITQQKLNMLLSLFFANTIIPLFNEQLLIINKGLKFIPPCQSHFYYPQPMEEIIEQEYKRLYAENCKNLINYTFLTNDTRATEFFSEMKNLLQQLYTKPLPTTLKQHARYMYKMIKSMQRKLRKANIAVGQTDKSKLFFFIDAQEYEEKIRNYMTKTNAYQEITNGICSLADDLHSVLTLLDYLLKHNRITKEQYKQMYPNLKTLDLAHIYLNLKVHKVKRLLSCLTGAAK</sequence>
<evidence type="ECO:0000313" key="2">
    <source>
        <dbReference type="EMBL" id="CAF1660232.1"/>
    </source>
</evidence>
<protein>
    <submittedName>
        <fullName evidence="1">Uncharacterized protein</fullName>
    </submittedName>
</protein>
<evidence type="ECO:0000313" key="3">
    <source>
        <dbReference type="Proteomes" id="UP000663854"/>
    </source>
</evidence>
<dbReference type="EMBL" id="CAJNOH010010706">
    <property type="protein sequence ID" value="CAF1516298.1"/>
    <property type="molecule type" value="Genomic_DNA"/>
</dbReference>
<gene>
    <name evidence="2" type="ORF">JXQ802_LOCUS55949</name>
    <name evidence="1" type="ORF">PYM288_LOCUS39403</name>
</gene>
<dbReference type="Proteomes" id="UP000663870">
    <property type="component" value="Unassembled WGS sequence"/>
</dbReference>
<accession>A0A815U903</accession>
<proteinExistence type="predicted"/>
<evidence type="ECO:0000313" key="1">
    <source>
        <dbReference type="EMBL" id="CAF1516298.1"/>
    </source>
</evidence>
<dbReference type="AlphaFoldDB" id="A0A815U903"/>